<gene>
    <name evidence="1" type="ORF">EVAR_12737_1</name>
</gene>
<sequence length="146" mass="16379">MGLQGTQENSLSAIFIRRLYPNTELLSVLPQRNKISHLRPAKTRPRTRVKTIIMRSHLLFVGLTVDHKLSEKDYLRRFVATPSIEDRKAPTKLRFNITSAISEVNLPDGVFSRPPGRVAVVALNYLKAITVCRRVPGAGAPTPPER</sequence>
<accession>A0A4C1UMM8</accession>
<proteinExistence type="predicted"/>
<organism evidence="1 2">
    <name type="scientific">Eumeta variegata</name>
    <name type="common">Bagworm moth</name>
    <name type="synonym">Eumeta japonica</name>
    <dbReference type="NCBI Taxonomy" id="151549"/>
    <lineage>
        <taxon>Eukaryota</taxon>
        <taxon>Metazoa</taxon>
        <taxon>Ecdysozoa</taxon>
        <taxon>Arthropoda</taxon>
        <taxon>Hexapoda</taxon>
        <taxon>Insecta</taxon>
        <taxon>Pterygota</taxon>
        <taxon>Neoptera</taxon>
        <taxon>Endopterygota</taxon>
        <taxon>Lepidoptera</taxon>
        <taxon>Glossata</taxon>
        <taxon>Ditrysia</taxon>
        <taxon>Tineoidea</taxon>
        <taxon>Psychidae</taxon>
        <taxon>Oiketicinae</taxon>
        <taxon>Eumeta</taxon>
    </lineage>
</organism>
<evidence type="ECO:0000313" key="1">
    <source>
        <dbReference type="EMBL" id="GBP27691.1"/>
    </source>
</evidence>
<protein>
    <submittedName>
        <fullName evidence="1">Uncharacterized protein</fullName>
    </submittedName>
</protein>
<dbReference type="Proteomes" id="UP000299102">
    <property type="component" value="Unassembled WGS sequence"/>
</dbReference>
<dbReference type="AlphaFoldDB" id="A0A4C1UMM8"/>
<comment type="caution">
    <text evidence="1">The sequence shown here is derived from an EMBL/GenBank/DDBJ whole genome shotgun (WGS) entry which is preliminary data.</text>
</comment>
<keyword evidence="2" id="KW-1185">Reference proteome</keyword>
<evidence type="ECO:0000313" key="2">
    <source>
        <dbReference type="Proteomes" id="UP000299102"/>
    </source>
</evidence>
<reference evidence="1 2" key="1">
    <citation type="journal article" date="2019" name="Commun. Biol.">
        <title>The bagworm genome reveals a unique fibroin gene that provides high tensile strength.</title>
        <authorList>
            <person name="Kono N."/>
            <person name="Nakamura H."/>
            <person name="Ohtoshi R."/>
            <person name="Tomita M."/>
            <person name="Numata K."/>
            <person name="Arakawa K."/>
        </authorList>
    </citation>
    <scope>NUCLEOTIDE SEQUENCE [LARGE SCALE GENOMIC DNA]</scope>
</reference>
<dbReference type="EMBL" id="BGZK01000197">
    <property type="protein sequence ID" value="GBP27691.1"/>
    <property type="molecule type" value="Genomic_DNA"/>
</dbReference>
<name>A0A4C1UMM8_EUMVA</name>